<gene>
    <name evidence="9" type="primary">fcl</name>
    <name evidence="11" type="ORF">BHQ21_06815</name>
</gene>
<comment type="caution">
    <text evidence="11">The sequence shown here is derived from an EMBL/GenBank/DDBJ whole genome shotgun (WGS) entry which is preliminary data.</text>
</comment>
<dbReference type="PANTHER" id="PTHR43238:SF1">
    <property type="entry name" value="GDP-L-FUCOSE SYNTHASE"/>
    <property type="match status" value="1"/>
</dbReference>
<dbReference type="Pfam" id="PF01370">
    <property type="entry name" value="Epimerase"/>
    <property type="match status" value="1"/>
</dbReference>
<dbReference type="Proteomes" id="UP000094224">
    <property type="component" value="Unassembled WGS sequence"/>
</dbReference>
<evidence type="ECO:0000256" key="8">
    <source>
        <dbReference type="ARBA" id="ARBA00051935"/>
    </source>
</evidence>
<protein>
    <recommendedName>
        <fullName evidence="3 9">GDP-L-fucose synthase</fullName>
        <ecNumber evidence="3 9">1.1.1.271</ecNumber>
    </recommendedName>
    <alternativeName>
        <fullName evidence="9">GDP-4-keto-6-deoxy-D-mannose-3,5-epimerase-4-reductase</fullName>
    </alternativeName>
</protein>
<dbReference type="InterPro" id="IPR001509">
    <property type="entry name" value="Epimerase_deHydtase"/>
</dbReference>
<feature type="binding site" evidence="9">
    <location>
        <begin position="11"/>
        <end position="17"/>
    </location>
    <ligand>
        <name>NADP(+)</name>
        <dbReference type="ChEBI" id="CHEBI:58349"/>
    </ligand>
</feature>
<dbReference type="HAMAP" id="MF_00956">
    <property type="entry name" value="GDP_fucose_synth"/>
    <property type="match status" value="1"/>
</dbReference>
<feature type="binding site" evidence="9">
    <location>
        <position position="180"/>
    </location>
    <ligand>
        <name>NADP(+)</name>
        <dbReference type="ChEBI" id="CHEBI:58349"/>
    </ligand>
</feature>
<evidence type="ECO:0000256" key="6">
    <source>
        <dbReference type="ARBA" id="ARBA00023235"/>
    </source>
</evidence>
<evidence type="ECO:0000256" key="7">
    <source>
        <dbReference type="ARBA" id="ARBA00023268"/>
    </source>
</evidence>
<evidence type="ECO:0000256" key="3">
    <source>
        <dbReference type="ARBA" id="ARBA00012371"/>
    </source>
</evidence>
<dbReference type="AlphaFoldDB" id="A0A1E3T2C2"/>
<evidence type="ECO:0000256" key="1">
    <source>
        <dbReference type="ARBA" id="ARBA00004883"/>
    </source>
</evidence>
<dbReference type="PANTHER" id="PTHR43238">
    <property type="entry name" value="GDP-L-FUCOSE SYNTHASE"/>
    <property type="match status" value="1"/>
</dbReference>
<comment type="function">
    <text evidence="9">Catalyzes the two-step NADP-dependent conversion of GDP-4-dehydro-6-deoxy-D-mannose to GDP-fucose, involving an epimerase and a reductase reaction.</text>
</comment>
<feature type="binding site" evidence="9">
    <location>
        <position position="210"/>
    </location>
    <ligand>
        <name>substrate</name>
    </ligand>
</feature>
<evidence type="ECO:0000259" key="10">
    <source>
        <dbReference type="Pfam" id="PF01370"/>
    </source>
</evidence>
<feature type="active site" description="Proton donor/acceptor" evidence="9">
    <location>
        <position position="137"/>
    </location>
</feature>
<comment type="catalytic activity">
    <reaction evidence="8 9">
        <text>GDP-beta-L-fucose + NADP(+) = GDP-4-dehydro-alpha-D-rhamnose + NADPH + H(+)</text>
        <dbReference type="Rhea" id="RHEA:18885"/>
        <dbReference type="ChEBI" id="CHEBI:15378"/>
        <dbReference type="ChEBI" id="CHEBI:57273"/>
        <dbReference type="ChEBI" id="CHEBI:57783"/>
        <dbReference type="ChEBI" id="CHEBI:57964"/>
        <dbReference type="ChEBI" id="CHEBI:58349"/>
        <dbReference type="EC" id="1.1.1.271"/>
    </reaction>
</comment>
<evidence type="ECO:0000256" key="4">
    <source>
        <dbReference type="ARBA" id="ARBA00022857"/>
    </source>
</evidence>
<dbReference type="UniPathway" id="UPA00128">
    <property type="reaction ID" value="UER00191"/>
</dbReference>
<reference evidence="12" key="1">
    <citation type="submission" date="2016-09" db="EMBL/GenBank/DDBJ databases">
        <authorList>
            <person name="Greninger A.L."/>
            <person name="Jerome K.R."/>
            <person name="Mcnair B."/>
            <person name="Wallis C."/>
            <person name="Fang F."/>
        </authorList>
    </citation>
    <scope>NUCLEOTIDE SEQUENCE [LARGE SCALE GENOMIC DNA]</scope>
    <source>
        <strain evidence="12">BC1_M4</strain>
    </source>
</reference>
<sequence>MDLSSRIYVAGHRGMVGSAITRRLLDRGFNAVITRTHDELPLEDSAAVEHFFATERPEYVVLAAAKVGGIVANATYGADFIRENLKIQTNVIDAAYRFGACKLLFLGSSCIYPRDAEQPITEEALLTGPLEETNLPYAVAKIAGKTMCDAYRMQYGFNAFTVMPSNVYGVGDNFHPENSHVVAGMMRRFHEAKLVGAPEVAVWGSGAPLRELTDADDLADACLFLLRDYDAGGMVNVGSGEEISIRDLALLMKSVVGFEGTVVFDSSRPDGTPRKIMDSTKLISLGWRPTVNIRTGLAKMYTWFLESNSLRLN</sequence>
<feature type="binding site" evidence="9">
    <location>
        <position position="270"/>
    </location>
    <ligand>
        <name>substrate</name>
    </ligand>
</feature>
<dbReference type="InterPro" id="IPR036291">
    <property type="entry name" value="NAD(P)-bd_dom_sf"/>
</dbReference>
<feature type="binding site" evidence="9">
    <location>
        <position position="188"/>
    </location>
    <ligand>
        <name>substrate</name>
    </ligand>
</feature>
<evidence type="ECO:0000256" key="2">
    <source>
        <dbReference type="ARBA" id="ARBA00005959"/>
    </source>
</evidence>
<dbReference type="CDD" id="cd05239">
    <property type="entry name" value="GDP_FS_SDR_e"/>
    <property type="match status" value="1"/>
</dbReference>
<dbReference type="SUPFAM" id="SSF51735">
    <property type="entry name" value="NAD(P)-binding Rossmann-fold domains"/>
    <property type="match status" value="1"/>
</dbReference>
<feature type="site" description="Important for catalytic activity" evidence="9">
    <location>
        <position position="110"/>
    </location>
</feature>
<dbReference type="FunFam" id="3.40.50.720:FF:000101">
    <property type="entry name" value="GDP-L-fucose synthase"/>
    <property type="match status" value="1"/>
</dbReference>
<comment type="similarity">
    <text evidence="2 9">Belongs to the NAD(P)-dependent epimerase/dehydratase family. Fucose synthase subfamily.</text>
</comment>
<keyword evidence="5 9" id="KW-0560">Oxidoreductase</keyword>
<evidence type="ECO:0000256" key="5">
    <source>
        <dbReference type="ARBA" id="ARBA00023002"/>
    </source>
</evidence>
<evidence type="ECO:0000313" key="11">
    <source>
        <dbReference type="EMBL" id="ODR08497.1"/>
    </source>
</evidence>
<dbReference type="GO" id="GO:0042351">
    <property type="term" value="P:'de novo' GDP-L-fucose biosynthetic process"/>
    <property type="evidence" value="ECO:0007669"/>
    <property type="project" value="UniProtKB-UniRule"/>
</dbReference>
<dbReference type="EMBL" id="MIHC01000008">
    <property type="protein sequence ID" value="ODR08497.1"/>
    <property type="molecule type" value="Genomic_DNA"/>
</dbReference>
<feature type="site" description="Important for catalytic activity" evidence="9">
    <location>
        <position position="108"/>
    </location>
</feature>
<evidence type="ECO:0000313" key="12">
    <source>
        <dbReference type="Proteomes" id="UP000094224"/>
    </source>
</evidence>
<feature type="binding site" evidence="9">
    <location>
        <begin position="164"/>
        <end position="167"/>
    </location>
    <ligand>
        <name>NADP(+)</name>
        <dbReference type="ChEBI" id="CHEBI:58349"/>
    </ligand>
</feature>
<feature type="binding site" evidence="9">
    <location>
        <begin position="106"/>
        <end position="109"/>
    </location>
    <ligand>
        <name>NADP(+)</name>
        <dbReference type="ChEBI" id="CHEBI:58349"/>
    </ligand>
</feature>
<dbReference type="EC" id="1.1.1.271" evidence="3 9"/>
<accession>A0A1E3T2C2</accession>
<comment type="pathway">
    <text evidence="1 9">Nucleotide-sugar biosynthesis; GDP-L-fucose biosynthesis via de novo pathway; GDP-L-fucose from GDP-alpha-D-mannose: step 2/2.</text>
</comment>
<keyword evidence="6 9" id="KW-0413">Isomerase</keyword>
<evidence type="ECO:0000256" key="9">
    <source>
        <dbReference type="HAMAP-Rule" id="MF_00956"/>
    </source>
</evidence>
<dbReference type="Gene3D" id="3.90.25.10">
    <property type="entry name" value="UDP-galactose 4-epimerase, domain 1"/>
    <property type="match status" value="1"/>
</dbReference>
<dbReference type="InterPro" id="IPR028614">
    <property type="entry name" value="GDP_fucose/colitose_synth"/>
</dbReference>
<dbReference type="Gene3D" id="3.40.50.720">
    <property type="entry name" value="NAD(P)-binding Rossmann-like Domain"/>
    <property type="match status" value="1"/>
</dbReference>
<organism evidence="11 12">
    <name type="scientific">Mycobacterium sherrisii</name>
    <dbReference type="NCBI Taxonomy" id="243061"/>
    <lineage>
        <taxon>Bacteria</taxon>
        <taxon>Bacillati</taxon>
        <taxon>Actinomycetota</taxon>
        <taxon>Actinomycetes</taxon>
        <taxon>Mycobacteriales</taxon>
        <taxon>Mycobacteriaceae</taxon>
        <taxon>Mycobacterium</taxon>
        <taxon>Mycobacterium simiae complex</taxon>
    </lineage>
</organism>
<keyword evidence="4 9" id="KW-0521">NADP</keyword>
<proteinExistence type="inferred from homology"/>
<feature type="binding site" evidence="9">
    <location>
        <position position="203"/>
    </location>
    <ligand>
        <name>substrate</name>
    </ligand>
</feature>
<keyword evidence="7 9" id="KW-0511">Multifunctional enzyme</keyword>
<keyword evidence="12" id="KW-1185">Reference proteome</keyword>
<dbReference type="RefSeq" id="WP_069399539.1">
    <property type="nucleotide sequence ID" value="NZ_MIHC01000008.1"/>
</dbReference>
<feature type="binding site" evidence="9">
    <location>
        <position position="141"/>
    </location>
    <ligand>
        <name>NADP(+)</name>
        <dbReference type="ChEBI" id="CHEBI:58349"/>
    </ligand>
</feature>
<feature type="domain" description="NAD-dependent epimerase/dehydratase" evidence="10">
    <location>
        <begin position="7"/>
        <end position="238"/>
    </location>
</feature>
<name>A0A1E3T2C2_9MYCO</name>
<dbReference type="GO" id="GO:0070401">
    <property type="term" value="F:NADP+ binding"/>
    <property type="evidence" value="ECO:0007669"/>
    <property type="project" value="UniProtKB-UniRule"/>
</dbReference>
<dbReference type="GO" id="GO:0050577">
    <property type="term" value="F:GDP-L-fucose synthase activity"/>
    <property type="evidence" value="ECO:0007669"/>
    <property type="project" value="UniProtKB-UniRule"/>
</dbReference>
<dbReference type="GO" id="GO:0016853">
    <property type="term" value="F:isomerase activity"/>
    <property type="evidence" value="ECO:0007669"/>
    <property type="project" value="UniProtKB-KW"/>
</dbReference>